<evidence type="ECO:0000313" key="5">
    <source>
        <dbReference type="RefSeq" id="XP_016503053.1"/>
    </source>
</evidence>
<sequence>IIIYKYRGTTLCKEGKVEDAEEVMRHMNGKGVEPNVVTYNVIIDGYCLRGQMDRARSLFDSMTDKSIKPDIFSYSTLINGYCKKKKLDEAMHLFHEISRNGLKPSIVTYNTIFENGLVEKAMSLFHELEKKREDIDIELYTVIIDGLCKNGQLDKAHAIFEKLSLIGLFPNVITYTTIINGLCLEGLLDEAKDMLRKMEHNGCSPNNCTYNVIVQGFLKCGKISEMNTFLKEMSGRDFSFDASSVLSFPKFLNINNNFLSDEKLLSVFHEGVQCGAGMGPGVDNSNTSNYKSFLQQLAQHEELCLSEYKTIRIGESHILLSVEIEGEVFHGDAAKSKKQAEEMLARQLFPSDLEDEISKTKPFMETKETKSPKQSTSAEKVTESIEKSPSSVVPLWNLISC</sequence>
<organism evidence="5">
    <name type="scientific">Nicotiana tabacum</name>
    <name type="common">Common tobacco</name>
    <dbReference type="NCBI Taxonomy" id="4097"/>
    <lineage>
        <taxon>Eukaryota</taxon>
        <taxon>Viridiplantae</taxon>
        <taxon>Streptophyta</taxon>
        <taxon>Embryophyta</taxon>
        <taxon>Tracheophyta</taxon>
        <taxon>Spermatophyta</taxon>
        <taxon>Magnoliopsida</taxon>
        <taxon>eudicotyledons</taxon>
        <taxon>Gunneridae</taxon>
        <taxon>Pentapetalae</taxon>
        <taxon>asterids</taxon>
        <taxon>lamiids</taxon>
        <taxon>Solanales</taxon>
        <taxon>Solanaceae</taxon>
        <taxon>Nicotianoideae</taxon>
        <taxon>Nicotianeae</taxon>
        <taxon>Nicotiana</taxon>
    </lineage>
</organism>
<dbReference type="PANTHER" id="PTHR46128">
    <property type="entry name" value="MITOCHONDRIAL GROUP I INTRON SPLICING FACTOR CCM1"/>
    <property type="match status" value="1"/>
</dbReference>
<dbReference type="PROSITE" id="PS51375">
    <property type="entry name" value="PPR"/>
    <property type="match status" value="6"/>
</dbReference>
<dbReference type="SMR" id="A0A1S4CP91"/>
<evidence type="ECO:0000256" key="2">
    <source>
        <dbReference type="ARBA" id="ARBA00022737"/>
    </source>
</evidence>
<feature type="region of interest" description="Disordered" evidence="4">
    <location>
        <begin position="355"/>
        <end position="384"/>
    </location>
</feature>
<evidence type="ECO:0000256" key="1">
    <source>
        <dbReference type="ARBA" id="ARBA00007626"/>
    </source>
</evidence>
<dbReference type="PANTHER" id="PTHR46128:SF358">
    <property type="entry name" value="TETRATRICOPEPTIDE REPEAT (TPR)-LIKE SUPERFAMILY PROTEIN"/>
    <property type="match status" value="1"/>
</dbReference>
<dbReference type="PaxDb" id="4097-A0A1S4CP91"/>
<feature type="compositionally biased region" description="Basic and acidic residues" evidence="4">
    <location>
        <begin position="356"/>
        <end position="371"/>
    </location>
</feature>
<proteinExistence type="inferred from homology"/>
<dbReference type="InterPro" id="IPR002885">
    <property type="entry name" value="PPR_rpt"/>
</dbReference>
<comment type="similarity">
    <text evidence="1">Belongs to the PPR family. P subfamily.</text>
</comment>
<evidence type="ECO:0000256" key="3">
    <source>
        <dbReference type="PROSITE-ProRule" id="PRU00708"/>
    </source>
</evidence>
<dbReference type="SUPFAM" id="SSF81901">
    <property type="entry name" value="HCP-like"/>
    <property type="match status" value="1"/>
</dbReference>
<dbReference type="RefSeq" id="XP_016503053.1">
    <property type="nucleotide sequence ID" value="XM_016647567.1"/>
</dbReference>
<dbReference type="InterPro" id="IPR050872">
    <property type="entry name" value="PPR_P_subfamily"/>
</dbReference>
<dbReference type="Pfam" id="PF01535">
    <property type="entry name" value="PPR"/>
    <property type="match status" value="2"/>
</dbReference>
<protein>
    <submittedName>
        <fullName evidence="5">Pentatricopeptide repeat-containing protein At1g12700, mitochondrial</fullName>
    </submittedName>
</protein>
<dbReference type="Pfam" id="PF12854">
    <property type="entry name" value="PPR_1"/>
    <property type="match status" value="1"/>
</dbReference>
<dbReference type="AlphaFoldDB" id="A0A1S4CP91"/>
<feature type="repeat" description="PPR" evidence="3">
    <location>
        <begin position="70"/>
        <end position="104"/>
    </location>
</feature>
<dbReference type="InterPro" id="IPR011990">
    <property type="entry name" value="TPR-like_helical_dom_sf"/>
</dbReference>
<evidence type="ECO:0000256" key="4">
    <source>
        <dbReference type="SAM" id="MobiDB-lite"/>
    </source>
</evidence>
<feature type="repeat" description="PPR" evidence="3">
    <location>
        <begin position="171"/>
        <end position="205"/>
    </location>
</feature>
<dbReference type="Gene3D" id="3.30.160.20">
    <property type="match status" value="1"/>
</dbReference>
<dbReference type="Pfam" id="PF13041">
    <property type="entry name" value="PPR_2"/>
    <property type="match status" value="2"/>
</dbReference>
<reference evidence="5" key="1">
    <citation type="submission" date="2025-08" db="UniProtKB">
        <authorList>
            <consortium name="RefSeq"/>
        </authorList>
    </citation>
    <scope>IDENTIFICATION</scope>
</reference>
<dbReference type="NCBIfam" id="TIGR00756">
    <property type="entry name" value="PPR"/>
    <property type="match status" value="6"/>
</dbReference>
<dbReference type="OrthoDB" id="185373at2759"/>
<feature type="non-terminal residue" evidence="5">
    <location>
        <position position="1"/>
    </location>
</feature>
<feature type="repeat" description="PPR" evidence="3">
    <location>
        <begin position="136"/>
        <end position="170"/>
    </location>
</feature>
<accession>A0A1S4CP91</accession>
<dbReference type="KEGG" id="nta:107821156"/>
<dbReference type="Gene3D" id="1.25.40.10">
    <property type="entry name" value="Tetratricopeptide repeat domain"/>
    <property type="match status" value="2"/>
</dbReference>
<dbReference type="SUPFAM" id="SSF54768">
    <property type="entry name" value="dsRNA-binding domain-like"/>
    <property type="match status" value="1"/>
</dbReference>
<feature type="repeat" description="PPR" evidence="3">
    <location>
        <begin position="1"/>
        <end position="34"/>
    </location>
</feature>
<feature type="repeat" description="PPR" evidence="3">
    <location>
        <begin position="35"/>
        <end position="69"/>
    </location>
</feature>
<keyword evidence="2" id="KW-0677">Repeat</keyword>
<name>A0A1S4CP91_TOBAC</name>
<gene>
    <name evidence="5" type="primary">LOC107821156</name>
</gene>
<feature type="repeat" description="PPR" evidence="3">
    <location>
        <begin position="206"/>
        <end position="240"/>
    </location>
</feature>